<dbReference type="InterPro" id="IPR048304">
    <property type="entry name" value="UbiD_Rift_dom"/>
</dbReference>
<dbReference type="Pfam" id="PF01977">
    <property type="entry name" value="UbiD"/>
    <property type="match status" value="1"/>
</dbReference>
<evidence type="ECO:0000313" key="6">
    <source>
        <dbReference type="Proteomes" id="UP000276301"/>
    </source>
</evidence>
<dbReference type="Pfam" id="PF20695">
    <property type="entry name" value="UbiD_N"/>
    <property type="match status" value="1"/>
</dbReference>
<dbReference type="AlphaFoldDB" id="A0A498CWR0"/>
<organism evidence="5 6">
    <name type="scientific">Anaerotruncus massiliensis</name>
    <name type="common">ex Liu et al. 2021</name>
    <dbReference type="NCBI Taxonomy" id="2321404"/>
    <lineage>
        <taxon>Bacteria</taxon>
        <taxon>Bacillati</taxon>
        <taxon>Bacillota</taxon>
        <taxon>Clostridia</taxon>
        <taxon>Eubacteriales</taxon>
        <taxon>Oscillospiraceae</taxon>
        <taxon>Anaerotruncus</taxon>
    </lineage>
</organism>
<dbReference type="NCBIfam" id="TIGR00148">
    <property type="entry name" value="UbiD family decarboxylase"/>
    <property type="match status" value="1"/>
</dbReference>
<dbReference type="GO" id="GO:0005737">
    <property type="term" value="C:cytoplasm"/>
    <property type="evidence" value="ECO:0007669"/>
    <property type="project" value="TreeGrafter"/>
</dbReference>
<dbReference type="PANTHER" id="PTHR30108:SF21">
    <property type="entry name" value="4-HYDROXYBENZOATE DECARBOXYLASE"/>
    <property type="match status" value="1"/>
</dbReference>
<dbReference type="Pfam" id="PF20696">
    <property type="entry name" value="UbiD_C"/>
    <property type="match status" value="1"/>
</dbReference>
<dbReference type="GO" id="GO:0016831">
    <property type="term" value="F:carboxy-lyase activity"/>
    <property type="evidence" value="ECO:0007669"/>
    <property type="project" value="InterPro"/>
</dbReference>
<reference evidence="5 6" key="1">
    <citation type="submission" date="2018-10" db="EMBL/GenBank/DDBJ databases">
        <title>Anaerotruncus faecis sp. nov., isolated from human feces.</title>
        <authorList>
            <person name="Wang Y.-J."/>
        </authorList>
    </citation>
    <scope>NUCLEOTIDE SEQUENCE [LARGE SCALE GENOMIC DNA]</scope>
    <source>
        <strain evidence="5 6">22A2-44</strain>
    </source>
</reference>
<evidence type="ECO:0000259" key="4">
    <source>
        <dbReference type="Pfam" id="PF20696"/>
    </source>
</evidence>
<comment type="similarity">
    <text evidence="1">Belongs to the UbiD family.</text>
</comment>
<feature type="domain" description="3-octaprenyl-4-hydroxybenzoate carboxy-lyase-like C-terminal" evidence="4">
    <location>
        <begin position="299"/>
        <end position="417"/>
    </location>
</feature>
<keyword evidence="6" id="KW-1185">Reference proteome</keyword>
<dbReference type="InterPro" id="IPR049381">
    <property type="entry name" value="UbiD-like_C"/>
</dbReference>
<feature type="domain" description="3-octaprenyl-4-hydroxybenzoate carboxy-lyase-like Rift-related" evidence="2">
    <location>
        <begin position="97"/>
        <end position="293"/>
    </location>
</feature>
<dbReference type="Proteomes" id="UP000276301">
    <property type="component" value="Unassembled WGS sequence"/>
</dbReference>
<dbReference type="SUPFAM" id="SSF50475">
    <property type="entry name" value="FMN-binding split barrel"/>
    <property type="match status" value="1"/>
</dbReference>
<name>A0A498CWR0_9FIRM</name>
<evidence type="ECO:0000313" key="5">
    <source>
        <dbReference type="EMBL" id="RLL13164.1"/>
    </source>
</evidence>
<comment type="caution">
    <text evidence="5">The sequence shown here is derived from an EMBL/GenBank/DDBJ whole genome shotgun (WGS) entry which is preliminary data.</text>
</comment>
<sequence length="442" mass="49730">MKMIKDVREYLDHLNKQGYLDVVEDRVKLSHIPQLLAEQEKTGNAVIFKNIEGYDYPIFNNLFGKRAFLASVFECPIENVVDIFGERMEQRIKPVMVDNAPVHEVVLNKGDFDIRKFPFIVHSAHDVGRYITGGMVIAKDPETGVRNCSFNRMQLKGPDKTGLRMSPTQDLESYYRKAVAMKKPLEIAVVIGSHPMCLLAAACGPARDVDELEIAGALCGEPIPLVKCKTIDMEVPAYAEVVIEGKIMPGEMEDEGPFGDFQEYYIETMKNHIVHFQCLTMRKNPMIQVIRAGSTDDITLLGSPREAQIKKCLTANNVDVRAINIMVCKNYLTCAIAIHKQYEFEVKNALMMAFGSFKFLKNCIIVDEDVNVFDPADLFWAMATRMRPAEGLLVVPNAMGFGRDKYGIHTTKLGIDATAPFNEWQEFTRVTVPAPEDCEGKE</sequence>
<evidence type="ECO:0000259" key="2">
    <source>
        <dbReference type="Pfam" id="PF01977"/>
    </source>
</evidence>
<accession>A0A498CWR0</accession>
<evidence type="ECO:0000256" key="1">
    <source>
        <dbReference type="ARBA" id="ARBA00010021"/>
    </source>
</evidence>
<dbReference type="SUPFAM" id="SSF143968">
    <property type="entry name" value="UbiD C-terminal domain-like"/>
    <property type="match status" value="1"/>
</dbReference>
<dbReference type="InterPro" id="IPR049383">
    <property type="entry name" value="UbiD-like_N"/>
</dbReference>
<evidence type="ECO:0000259" key="3">
    <source>
        <dbReference type="Pfam" id="PF20695"/>
    </source>
</evidence>
<dbReference type="PANTHER" id="PTHR30108">
    <property type="entry name" value="3-OCTAPRENYL-4-HYDROXYBENZOATE CARBOXY-LYASE-RELATED"/>
    <property type="match status" value="1"/>
</dbReference>
<gene>
    <name evidence="5" type="ORF">D4A47_04265</name>
</gene>
<proteinExistence type="inferred from homology"/>
<dbReference type="EMBL" id="RCHT01000004">
    <property type="protein sequence ID" value="RLL13164.1"/>
    <property type="molecule type" value="Genomic_DNA"/>
</dbReference>
<protein>
    <submittedName>
        <fullName evidence="5">UbiD family decarboxylase</fullName>
    </submittedName>
</protein>
<feature type="domain" description="3-octaprenyl-4-hydroxybenzoate carboxy-lyase-like N-terminal" evidence="3">
    <location>
        <begin position="11"/>
        <end position="88"/>
    </location>
</feature>
<dbReference type="Gene3D" id="3.40.1670.10">
    <property type="entry name" value="UbiD C-terminal domain-like"/>
    <property type="match status" value="1"/>
</dbReference>
<dbReference type="InterPro" id="IPR002830">
    <property type="entry name" value="UbiD"/>
</dbReference>